<gene>
    <name evidence="1" type="ORF">CWE09_11400</name>
</gene>
<reference evidence="1 2" key="1">
    <citation type="journal article" date="2011" name="Front. Microbiol.">
        <title>Genomic signatures of strain selection and enhancement in Bacillus atrophaeus var. globigii, a historical biowarfare simulant.</title>
        <authorList>
            <person name="Gibbons H.S."/>
            <person name="Broomall S.M."/>
            <person name="McNew L.A."/>
            <person name="Daligault H."/>
            <person name="Chapman C."/>
            <person name="Bruce D."/>
            <person name="Karavis M."/>
            <person name="Krepps M."/>
            <person name="McGregor P.A."/>
            <person name="Hong C."/>
            <person name="Park K.H."/>
            <person name="Akmal A."/>
            <person name="Feldman A."/>
            <person name="Lin J.S."/>
            <person name="Chang W.E."/>
            <person name="Higgs B.W."/>
            <person name="Demirev P."/>
            <person name="Lindquist J."/>
            <person name="Liem A."/>
            <person name="Fochler E."/>
            <person name="Read T.D."/>
            <person name="Tapia R."/>
            <person name="Johnson S."/>
            <person name="Bishop-Lilly K.A."/>
            <person name="Detter C."/>
            <person name="Han C."/>
            <person name="Sozhamannan S."/>
            <person name="Rosenzweig C.N."/>
            <person name="Skowronski E.W."/>
        </authorList>
    </citation>
    <scope>NUCLEOTIDE SEQUENCE [LARGE SCALE GENOMIC DNA]</scope>
    <source>
        <strain evidence="1 2">MLST1</strain>
    </source>
</reference>
<dbReference type="EMBL" id="PIPL01000002">
    <property type="protein sequence ID" value="RUO24456.1"/>
    <property type="molecule type" value="Genomic_DNA"/>
</dbReference>
<dbReference type="AlphaFoldDB" id="A0A432W4P5"/>
<organism evidence="1 2">
    <name type="scientific">Aliidiomarina minuta</name>
    <dbReference type="NCBI Taxonomy" id="880057"/>
    <lineage>
        <taxon>Bacteria</taxon>
        <taxon>Pseudomonadati</taxon>
        <taxon>Pseudomonadota</taxon>
        <taxon>Gammaproteobacteria</taxon>
        <taxon>Alteromonadales</taxon>
        <taxon>Idiomarinaceae</taxon>
        <taxon>Aliidiomarina</taxon>
    </lineage>
</organism>
<sequence length="91" mass="10784">MTNEKFSRWQRVAERRALQHQDNVEMAKVLGTKLPEEPQYWDYLTVLKENIPFFRNTYAHGSTCISPWPYKPLEDSAEIINQLYPLAQVNE</sequence>
<protein>
    <submittedName>
        <fullName evidence="1">Uncharacterized protein</fullName>
    </submittedName>
</protein>
<keyword evidence="2" id="KW-1185">Reference proteome</keyword>
<evidence type="ECO:0000313" key="2">
    <source>
        <dbReference type="Proteomes" id="UP000288293"/>
    </source>
</evidence>
<proteinExistence type="predicted"/>
<name>A0A432W4P5_9GAMM</name>
<evidence type="ECO:0000313" key="1">
    <source>
        <dbReference type="EMBL" id="RUO24456.1"/>
    </source>
</evidence>
<accession>A0A432W4P5</accession>
<dbReference type="Proteomes" id="UP000288293">
    <property type="component" value="Unassembled WGS sequence"/>
</dbReference>
<comment type="caution">
    <text evidence="1">The sequence shown here is derived from an EMBL/GenBank/DDBJ whole genome shotgun (WGS) entry which is preliminary data.</text>
</comment>